<feature type="transmembrane region" description="Helical" evidence="2">
    <location>
        <begin position="167"/>
        <end position="191"/>
    </location>
</feature>
<dbReference type="STRING" id="1077348.A0A2G8SET3"/>
<feature type="region of interest" description="Disordered" evidence="1">
    <location>
        <begin position="334"/>
        <end position="363"/>
    </location>
</feature>
<feature type="transmembrane region" description="Helical" evidence="2">
    <location>
        <begin position="262"/>
        <end position="284"/>
    </location>
</feature>
<feature type="transmembrane region" description="Helical" evidence="2">
    <location>
        <begin position="225"/>
        <end position="242"/>
    </location>
</feature>
<dbReference type="Proteomes" id="UP000230002">
    <property type="component" value="Unassembled WGS sequence"/>
</dbReference>
<protein>
    <recommendedName>
        <fullName evidence="3">DUF6534 domain-containing protein</fullName>
    </recommendedName>
</protein>
<name>A0A2G8SET3_9APHY</name>
<feature type="transmembrane region" description="Helical" evidence="2">
    <location>
        <begin position="103"/>
        <end position="119"/>
    </location>
</feature>
<keyword evidence="5" id="KW-1185">Reference proteome</keyword>
<keyword evidence="2" id="KW-1133">Transmembrane helix</keyword>
<dbReference type="PANTHER" id="PTHR40465:SF1">
    <property type="entry name" value="DUF6534 DOMAIN-CONTAINING PROTEIN"/>
    <property type="match status" value="1"/>
</dbReference>
<dbReference type="AlphaFoldDB" id="A0A2G8SET3"/>
<dbReference type="Pfam" id="PF20152">
    <property type="entry name" value="DUF6534"/>
    <property type="match status" value="1"/>
</dbReference>
<keyword evidence="2" id="KW-0472">Membrane</keyword>
<proteinExistence type="predicted"/>
<evidence type="ECO:0000313" key="4">
    <source>
        <dbReference type="EMBL" id="PIL32207.1"/>
    </source>
</evidence>
<sequence length="373" mass="40982">MSSNPSSSPLAALPQISIDKSFGSVLIATFIGIALYGVVLNQVYRYSRMYTADRIELKITVYATVILETVHIALSCHTCYYYLVTSYFNPFLLMYPTRPMQLLPTFTSLVIVTAQGFFARRAYLFGKRYRIWVLIAVVALICELGFCIATTAEDQSGNFDDFVSTTWLLACGSGCAAGADIILTTVLIVALRKSRSGVKRTDSTVDVLVLYTITTGLITRRHNHAVVVPRSVYTVFGYFSIYKSGWLTVDLLEQLVIIPGEVGIYTSISIVATKLYANTLLAALNRRKSLKDRADLHMMGTDFVFGTEIREGARAHNSLPVAIEFHTITHSDASTSAGTASNKDNISHPSASIEKLGNGNQPHDLQADVMNIC</sequence>
<accession>A0A2G8SET3</accession>
<dbReference type="EMBL" id="AYKW01000011">
    <property type="protein sequence ID" value="PIL32207.1"/>
    <property type="molecule type" value="Genomic_DNA"/>
</dbReference>
<gene>
    <name evidence="4" type="ORF">GSI_05452</name>
</gene>
<reference evidence="4 5" key="1">
    <citation type="journal article" date="2015" name="Sci. Rep.">
        <title>Chromosome-level genome map provides insights into diverse defense mechanisms in the medicinal fungus Ganoderma sinense.</title>
        <authorList>
            <person name="Zhu Y."/>
            <person name="Xu J."/>
            <person name="Sun C."/>
            <person name="Zhou S."/>
            <person name="Xu H."/>
            <person name="Nelson D.R."/>
            <person name="Qian J."/>
            <person name="Song J."/>
            <person name="Luo H."/>
            <person name="Xiang L."/>
            <person name="Li Y."/>
            <person name="Xu Z."/>
            <person name="Ji A."/>
            <person name="Wang L."/>
            <person name="Lu S."/>
            <person name="Hayward A."/>
            <person name="Sun W."/>
            <person name="Li X."/>
            <person name="Schwartz D.C."/>
            <person name="Wang Y."/>
            <person name="Chen S."/>
        </authorList>
    </citation>
    <scope>NUCLEOTIDE SEQUENCE [LARGE SCALE GENOMIC DNA]</scope>
    <source>
        <strain evidence="4 5">ZZ0214-1</strain>
    </source>
</reference>
<feature type="transmembrane region" description="Helical" evidence="2">
    <location>
        <begin position="61"/>
        <end position="83"/>
    </location>
</feature>
<comment type="caution">
    <text evidence="4">The sequence shown here is derived from an EMBL/GenBank/DDBJ whole genome shotgun (WGS) entry which is preliminary data.</text>
</comment>
<evidence type="ECO:0000259" key="3">
    <source>
        <dbReference type="Pfam" id="PF20152"/>
    </source>
</evidence>
<dbReference type="OrthoDB" id="2756378at2759"/>
<feature type="transmembrane region" description="Helical" evidence="2">
    <location>
        <begin position="20"/>
        <end position="40"/>
    </location>
</feature>
<feature type="compositionally biased region" description="Polar residues" evidence="1">
    <location>
        <begin position="334"/>
        <end position="350"/>
    </location>
</feature>
<organism evidence="4 5">
    <name type="scientific">Ganoderma sinense ZZ0214-1</name>
    <dbReference type="NCBI Taxonomy" id="1077348"/>
    <lineage>
        <taxon>Eukaryota</taxon>
        <taxon>Fungi</taxon>
        <taxon>Dikarya</taxon>
        <taxon>Basidiomycota</taxon>
        <taxon>Agaricomycotina</taxon>
        <taxon>Agaricomycetes</taxon>
        <taxon>Polyporales</taxon>
        <taxon>Polyporaceae</taxon>
        <taxon>Ganoderma</taxon>
    </lineage>
</organism>
<evidence type="ECO:0000256" key="1">
    <source>
        <dbReference type="SAM" id="MobiDB-lite"/>
    </source>
</evidence>
<dbReference type="InterPro" id="IPR045339">
    <property type="entry name" value="DUF6534"/>
</dbReference>
<evidence type="ECO:0000256" key="2">
    <source>
        <dbReference type="SAM" id="Phobius"/>
    </source>
</evidence>
<evidence type="ECO:0000313" key="5">
    <source>
        <dbReference type="Proteomes" id="UP000230002"/>
    </source>
</evidence>
<keyword evidence="2" id="KW-0812">Transmembrane</keyword>
<feature type="transmembrane region" description="Helical" evidence="2">
    <location>
        <begin position="131"/>
        <end position="152"/>
    </location>
</feature>
<dbReference type="PANTHER" id="PTHR40465">
    <property type="entry name" value="CHROMOSOME 1, WHOLE GENOME SHOTGUN SEQUENCE"/>
    <property type="match status" value="1"/>
</dbReference>
<feature type="domain" description="DUF6534" evidence="3">
    <location>
        <begin position="177"/>
        <end position="289"/>
    </location>
</feature>